<proteinExistence type="predicted"/>
<name>A0AAP0QSG7_9ROSI</name>
<dbReference type="EMBL" id="JBCGBO010000002">
    <property type="protein sequence ID" value="KAK9221515.1"/>
    <property type="molecule type" value="Genomic_DNA"/>
</dbReference>
<accession>A0AAP0QSG7</accession>
<gene>
    <name evidence="1" type="ORF">WN944_009942</name>
</gene>
<protein>
    <submittedName>
        <fullName evidence="1">Uncharacterized protein</fullName>
    </submittedName>
</protein>
<dbReference type="Proteomes" id="UP001428341">
    <property type="component" value="Unassembled WGS sequence"/>
</dbReference>
<reference evidence="1 2" key="1">
    <citation type="submission" date="2024-05" db="EMBL/GenBank/DDBJ databases">
        <title>Haplotype-resolved chromosome-level genome assembly of Huyou (Citrus changshanensis).</title>
        <authorList>
            <person name="Miao C."/>
            <person name="Chen W."/>
            <person name="Wu Y."/>
            <person name="Wang L."/>
            <person name="Zhao S."/>
            <person name="Grierson D."/>
            <person name="Xu C."/>
            <person name="Chen K."/>
        </authorList>
    </citation>
    <scope>NUCLEOTIDE SEQUENCE [LARGE SCALE GENOMIC DNA]</scope>
    <source>
        <strain evidence="1">01-14</strain>
        <tissue evidence="1">Leaf</tissue>
    </source>
</reference>
<organism evidence="1 2">
    <name type="scientific">Citrus x changshan-huyou</name>
    <dbReference type="NCBI Taxonomy" id="2935761"/>
    <lineage>
        <taxon>Eukaryota</taxon>
        <taxon>Viridiplantae</taxon>
        <taxon>Streptophyta</taxon>
        <taxon>Embryophyta</taxon>
        <taxon>Tracheophyta</taxon>
        <taxon>Spermatophyta</taxon>
        <taxon>Magnoliopsida</taxon>
        <taxon>eudicotyledons</taxon>
        <taxon>Gunneridae</taxon>
        <taxon>Pentapetalae</taxon>
        <taxon>rosids</taxon>
        <taxon>malvids</taxon>
        <taxon>Sapindales</taxon>
        <taxon>Rutaceae</taxon>
        <taxon>Aurantioideae</taxon>
        <taxon>Citrus</taxon>
    </lineage>
</organism>
<sequence>MKISSTSFNHFGLSVMRLNSPGAKLRHGANFATGGQPLEGQTSPSLILEAVLSLLMCRLRFHQFKARSKRLYDADKINSDRDKLPIREDFAEALYPFDIGQVDLAVGFITMSFYQLLAKLPDIIS</sequence>
<evidence type="ECO:0000313" key="2">
    <source>
        <dbReference type="Proteomes" id="UP001428341"/>
    </source>
</evidence>
<dbReference type="AlphaFoldDB" id="A0AAP0QSG7"/>
<keyword evidence="2" id="KW-1185">Reference proteome</keyword>
<evidence type="ECO:0000313" key="1">
    <source>
        <dbReference type="EMBL" id="KAK9221515.1"/>
    </source>
</evidence>
<comment type="caution">
    <text evidence="1">The sequence shown here is derived from an EMBL/GenBank/DDBJ whole genome shotgun (WGS) entry which is preliminary data.</text>
</comment>